<proteinExistence type="predicted"/>
<dbReference type="Proteomes" id="UP000320799">
    <property type="component" value="Segment"/>
</dbReference>
<dbReference type="EMBL" id="MN094788">
    <property type="protein sequence ID" value="QDH83579.1"/>
    <property type="molecule type" value="Genomic_DNA"/>
</dbReference>
<feature type="coiled-coil region" evidence="1">
    <location>
        <begin position="50"/>
        <end position="77"/>
    </location>
</feature>
<dbReference type="RefSeq" id="YP_009903778.1">
    <property type="nucleotide sequence ID" value="NC_049849.1"/>
</dbReference>
<organism evidence="2 3">
    <name type="scientific">Achromobacter phage Motura</name>
    <dbReference type="NCBI Taxonomy" id="2591403"/>
    <lineage>
        <taxon>Viruses</taxon>
        <taxon>Duplodnaviria</taxon>
        <taxon>Heunggongvirae</taxon>
        <taxon>Uroviricota</taxon>
        <taxon>Caudoviricetes</taxon>
        <taxon>Moturavirus</taxon>
        <taxon>Moturavirus motura</taxon>
    </lineage>
</organism>
<accession>A0A514CSW8</accession>
<dbReference type="KEGG" id="vg:56136054"/>
<sequence length="81" mass="9300">MAALKDKQCVICGEVGGLKNIVEHAKTRKGVEYMRYGTVCKYCDADYTTSDQWTASMKNLREAHDEIERRYQNPEQAELPI</sequence>
<protein>
    <submittedName>
        <fullName evidence="2">Uncharacterized protein</fullName>
    </submittedName>
</protein>
<keyword evidence="3" id="KW-1185">Reference proteome</keyword>
<evidence type="ECO:0000313" key="2">
    <source>
        <dbReference type="EMBL" id="QDH83579.1"/>
    </source>
</evidence>
<reference evidence="2 3" key="1">
    <citation type="submission" date="2019-06" db="EMBL/GenBank/DDBJ databases">
        <authorList>
            <person name="Kincaid V.D."/>
            <person name="Fuller A."/>
            <person name="Hodges K."/>
            <person name="Bansal M."/>
            <person name="Essig J."/>
            <person name="Johnson A."/>
        </authorList>
    </citation>
    <scope>NUCLEOTIDE SEQUENCE [LARGE SCALE GENOMIC DNA]</scope>
</reference>
<evidence type="ECO:0000313" key="3">
    <source>
        <dbReference type="Proteomes" id="UP000320799"/>
    </source>
</evidence>
<dbReference type="GeneID" id="56136054"/>
<evidence type="ECO:0000256" key="1">
    <source>
        <dbReference type="SAM" id="Coils"/>
    </source>
</evidence>
<name>A0A514CSW8_9CAUD</name>
<keyword evidence="1" id="KW-0175">Coiled coil</keyword>